<gene>
    <name evidence="1" type="ORF">UFOPK2958_00543</name>
</gene>
<evidence type="ECO:0000313" key="1">
    <source>
        <dbReference type="EMBL" id="CAB4781069.1"/>
    </source>
</evidence>
<reference evidence="1" key="1">
    <citation type="submission" date="2020-05" db="EMBL/GenBank/DDBJ databases">
        <authorList>
            <person name="Chiriac C."/>
            <person name="Salcher M."/>
            <person name="Ghai R."/>
            <person name="Kavagutti S V."/>
        </authorList>
    </citation>
    <scope>NUCLEOTIDE SEQUENCE</scope>
</reference>
<dbReference type="AlphaFoldDB" id="A0A6J6WAW3"/>
<dbReference type="EMBL" id="CAFAAB010000046">
    <property type="protein sequence ID" value="CAB4781069.1"/>
    <property type="molecule type" value="Genomic_DNA"/>
</dbReference>
<name>A0A6J6WAW3_9ZZZZ</name>
<protein>
    <submittedName>
        <fullName evidence="1">Unannotated protein</fullName>
    </submittedName>
</protein>
<accession>A0A6J6WAW3</accession>
<proteinExistence type="predicted"/>
<organism evidence="1">
    <name type="scientific">freshwater metagenome</name>
    <dbReference type="NCBI Taxonomy" id="449393"/>
    <lineage>
        <taxon>unclassified sequences</taxon>
        <taxon>metagenomes</taxon>
        <taxon>ecological metagenomes</taxon>
    </lineage>
</organism>
<sequence>MTITQAELDSAKLLAEMRRTFPEAECRYFDAAPPRRRLPDAGDDHVVEAAIAGSATHIVTNNLKDFPPDAMPDSLQIVTPSDFVTDIGLRDSNACWRALEEMASRSGERGPKQSPAEILEGLARVYKWTALAEFLVTQLPDRIRRPIL</sequence>